<evidence type="ECO:0008006" key="3">
    <source>
        <dbReference type="Google" id="ProtNLM"/>
    </source>
</evidence>
<evidence type="ECO:0000313" key="1">
    <source>
        <dbReference type="EMBL" id="SEU28584.1"/>
    </source>
</evidence>
<dbReference type="AlphaFoldDB" id="A0A1I0KS92"/>
<proteinExistence type="predicted"/>
<dbReference type="EMBL" id="FOHX01000009">
    <property type="protein sequence ID" value="SEU28584.1"/>
    <property type="molecule type" value="Genomic_DNA"/>
</dbReference>
<dbReference type="Proteomes" id="UP000199361">
    <property type="component" value="Unassembled WGS sequence"/>
</dbReference>
<dbReference type="SUPFAM" id="SSF52540">
    <property type="entry name" value="P-loop containing nucleoside triphosphate hydrolases"/>
    <property type="match status" value="1"/>
</dbReference>
<gene>
    <name evidence="1" type="ORF">SAMN05421811_109223</name>
</gene>
<sequence length="300" mass="32775">MTDHEHATQVIYLGGLGRSGTTLLERLLGELPGVMALGEVVHLWERGVLAGQPCGCGAPFPACPFWRQVGERAFGGWSARLAERVLTLRRRVDRTRRVPRIAHPDLGDYVQVYRRLYAATGARVVVDSSKHASLACCLASGGIDVRVVQVVRDPRAVAHSWGRTVERPEDGLPMTRWGPARTALHWTAQNAALELLARRGVPVTTVRYEDLLADPGPALAALGHELGLDETAAGLSFIDGRTAWLGPSHTVSGNPMRFQVGRVKLRRDDSWATAMAGGDRRVVSLLTWPLRLRYGYRGAA</sequence>
<dbReference type="RefSeq" id="WP_177240909.1">
    <property type="nucleotide sequence ID" value="NZ_FOHX01000009.1"/>
</dbReference>
<keyword evidence="2" id="KW-1185">Reference proteome</keyword>
<dbReference type="Gene3D" id="3.40.50.300">
    <property type="entry name" value="P-loop containing nucleotide triphosphate hydrolases"/>
    <property type="match status" value="1"/>
</dbReference>
<name>A0A1I0KS92_9ACTN</name>
<reference evidence="1 2" key="1">
    <citation type="submission" date="2016-10" db="EMBL/GenBank/DDBJ databases">
        <authorList>
            <person name="de Groot N.N."/>
        </authorList>
    </citation>
    <scope>NUCLEOTIDE SEQUENCE [LARGE SCALE GENOMIC DNA]</scope>
    <source>
        <strain evidence="1 2">CGMCC 4.5598</strain>
    </source>
</reference>
<organism evidence="1 2">
    <name type="scientific">Nonomuraea wenchangensis</name>
    <dbReference type="NCBI Taxonomy" id="568860"/>
    <lineage>
        <taxon>Bacteria</taxon>
        <taxon>Bacillati</taxon>
        <taxon>Actinomycetota</taxon>
        <taxon>Actinomycetes</taxon>
        <taxon>Streptosporangiales</taxon>
        <taxon>Streptosporangiaceae</taxon>
        <taxon>Nonomuraea</taxon>
    </lineage>
</organism>
<dbReference type="InterPro" id="IPR027417">
    <property type="entry name" value="P-loop_NTPase"/>
</dbReference>
<accession>A0A1I0KS92</accession>
<evidence type="ECO:0000313" key="2">
    <source>
        <dbReference type="Proteomes" id="UP000199361"/>
    </source>
</evidence>
<dbReference type="STRING" id="568860.SAMN05421811_109223"/>
<protein>
    <recommendedName>
        <fullName evidence="3">Sulfotransferase family protein</fullName>
    </recommendedName>
</protein>